<dbReference type="EMBL" id="WNWM01000002">
    <property type="protein sequence ID" value="MUI14407.1"/>
    <property type="molecule type" value="Genomic_DNA"/>
</dbReference>
<gene>
    <name evidence="1" type="ORF">GJV26_18370</name>
</gene>
<protein>
    <recommendedName>
        <fullName evidence="3">Type II toxin-antitoxin system RelE/ParE family toxin</fullName>
    </recommendedName>
</protein>
<evidence type="ECO:0000313" key="1">
    <source>
        <dbReference type="EMBL" id="MUI14407.1"/>
    </source>
</evidence>
<comment type="caution">
    <text evidence="1">The sequence shown here is derived from an EMBL/GenBank/DDBJ whole genome shotgun (WGS) entry which is preliminary data.</text>
</comment>
<dbReference type="OrthoDB" id="8906450at2"/>
<dbReference type="InterPro" id="IPR035093">
    <property type="entry name" value="RelE/ParE_toxin_dom_sf"/>
</dbReference>
<sequence>MVKIVVLKSAVEDFNEIKQAYRQRHTDDMVRRFLAEFPKLFERMKQYPESGVLVEEARAVGANIRQHLCEQVRVIHHYDRSDDVIYIRMFLPTKKNFVEHLTNRILRP</sequence>
<dbReference type="RefSeq" id="WP_155710103.1">
    <property type="nucleotide sequence ID" value="NZ_BMWU01000031.1"/>
</dbReference>
<dbReference type="Proteomes" id="UP000431684">
    <property type="component" value="Unassembled WGS sequence"/>
</dbReference>
<dbReference type="Gene3D" id="3.30.2310.20">
    <property type="entry name" value="RelE-like"/>
    <property type="match status" value="1"/>
</dbReference>
<dbReference type="AlphaFoldDB" id="A0A6I3XDD3"/>
<reference evidence="1 2" key="1">
    <citation type="submission" date="2019-11" db="EMBL/GenBank/DDBJ databases">
        <title>Draft Genome Sequences of Six Type Strains of the Genus Massilia.</title>
        <authorList>
            <person name="Miess H."/>
            <person name="Frediansyah A."/>
            <person name="Goeker M."/>
            <person name="Gross H."/>
        </authorList>
    </citation>
    <scope>NUCLEOTIDE SEQUENCE [LARGE SCALE GENOMIC DNA]</scope>
    <source>
        <strain evidence="1 2">DSM 17513</strain>
    </source>
</reference>
<keyword evidence="2" id="KW-1185">Reference proteome</keyword>
<evidence type="ECO:0000313" key="2">
    <source>
        <dbReference type="Proteomes" id="UP000431684"/>
    </source>
</evidence>
<organism evidence="1 2">
    <name type="scientific">Pseudoduganella dura</name>
    <dbReference type="NCBI Taxonomy" id="321982"/>
    <lineage>
        <taxon>Bacteria</taxon>
        <taxon>Pseudomonadati</taxon>
        <taxon>Pseudomonadota</taxon>
        <taxon>Betaproteobacteria</taxon>
        <taxon>Burkholderiales</taxon>
        <taxon>Oxalobacteraceae</taxon>
        <taxon>Telluria group</taxon>
        <taxon>Pseudoduganella</taxon>
    </lineage>
</organism>
<evidence type="ECO:0008006" key="3">
    <source>
        <dbReference type="Google" id="ProtNLM"/>
    </source>
</evidence>
<proteinExistence type="predicted"/>
<name>A0A6I3XDD3_9BURK</name>
<accession>A0A6I3XDD3</accession>